<evidence type="ECO:0000256" key="1">
    <source>
        <dbReference type="SAM" id="MobiDB-lite"/>
    </source>
</evidence>
<proteinExistence type="predicted"/>
<feature type="compositionally biased region" description="Gly residues" evidence="1">
    <location>
        <begin position="104"/>
        <end position="122"/>
    </location>
</feature>
<reference evidence="2" key="1">
    <citation type="journal article" date="2023" name="Science">
        <title>Genome structures resolve the early diversification of teleost fishes.</title>
        <authorList>
            <person name="Parey E."/>
            <person name="Louis A."/>
            <person name="Montfort J."/>
            <person name="Bouchez O."/>
            <person name="Roques C."/>
            <person name="Iampietro C."/>
            <person name="Lluch J."/>
            <person name="Castinel A."/>
            <person name="Donnadieu C."/>
            <person name="Desvignes T."/>
            <person name="Floi Bucao C."/>
            <person name="Jouanno E."/>
            <person name="Wen M."/>
            <person name="Mejri S."/>
            <person name="Dirks R."/>
            <person name="Jansen H."/>
            <person name="Henkel C."/>
            <person name="Chen W.J."/>
            <person name="Zahm M."/>
            <person name="Cabau C."/>
            <person name="Klopp C."/>
            <person name="Thompson A.W."/>
            <person name="Robinson-Rechavi M."/>
            <person name="Braasch I."/>
            <person name="Lecointre G."/>
            <person name="Bobe J."/>
            <person name="Postlethwait J.H."/>
            <person name="Berthelot C."/>
            <person name="Roest Crollius H."/>
            <person name="Guiguen Y."/>
        </authorList>
    </citation>
    <scope>NUCLEOTIDE SEQUENCE</scope>
    <source>
        <strain evidence="2">WJC10195</strain>
    </source>
</reference>
<dbReference type="Proteomes" id="UP001152622">
    <property type="component" value="Chromosome 15"/>
</dbReference>
<feature type="compositionally biased region" description="Polar residues" evidence="1">
    <location>
        <begin position="92"/>
        <end position="102"/>
    </location>
</feature>
<evidence type="ECO:0000313" key="2">
    <source>
        <dbReference type="EMBL" id="KAJ8341041.1"/>
    </source>
</evidence>
<organism evidence="2 3">
    <name type="scientific">Synaphobranchus kaupii</name>
    <name type="common">Kaup's arrowtooth eel</name>
    <dbReference type="NCBI Taxonomy" id="118154"/>
    <lineage>
        <taxon>Eukaryota</taxon>
        <taxon>Metazoa</taxon>
        <taxon>Chordata</taxon>
        <taxon>Craniata</taxon>
        <taxon>Vertebrata</taxon>
        <taxon>Euteleostomi</taxon>
        <taxon>Actinopterygii</taxon>
        <taxon>Neopterygii</taxon>
        <taxon>Teleostei</taxon>
        <taxon>Anguilliformes</taxon>
        <taxon>Synaphobranchidae</taxon>
        <taxon>Synaphobranchus</taxon>
    </lineage>
</organism>
<sequence length="212" mass="22408">MSHRSQRKTRALRFSQADRNTSHPQTRPGASRHHDRPTAPRQRRTVSAQREGGVPSAAGCKNIKLPGFAETGVNGKHVGLVQAQATQRNVSLMSNGPEQSTPRGAGGGAVRRTAGEGGGVGGRAAYSTPRPLGLQQACPQVTPGERPNMANAPPPRRRSCSRDATQHGACVAHTRSEHAAFQRGEKALHRGTAFTAIDYEQNACGTQAGADL</sequence>
<dbReference type="AlphaFoldDB" id="A0A9Q1IIN9"/>
<feature type="compositionally biased region" description="Basic residues" evidence="1">
    <location>
        <begin position="1"/>
        <end position="11"/>
    </location>
</feature>
<keyword evidence="3" id="KW-1185">Reference proteome</keyword>
<feature type="region of interest" description="Disordered" evidence="1">
    <location>
        <begin position="92"/>
        <end position="162"/>
    </location>
</feature>
<protein>
    <submittedName>
        <fullName evidence="2">Uncharacterized protein</fullName>
    </submittedName>
</protein>
<gene>
    <name evidence="2" type="ORF">SKAU_G00333320</name>
</gene>
<feature type="region of interest" description="Disordered" evidence="1">
    <location>
        <begin position="1"/>
        <end position="62"/>
    </location>
</feature>
<dbReference type="EMBL" id="JAINUF010000015">
    <property type="protein sequence ID" value="KAJ8341041.1"/>
    <property type="molecule type" value="Genomic_DNA"/>
</dbReference>
<evidence type="ECO:0000313" key="3">
    <source>
        <dbReference type="Proteomes" id="UP001152622"/>
    </source>
</evidence>
<name>A0A9Q1IIN9_SYNKA</name>
<accession>A0A9Q1IIN9</accession>
<comment type="caution">
    <text evidence="2">The sequence shown here is derived from an EMBL/GenBank/DDBJ whole genome shotgun (WGS) entry which is preliminary data.</text>
</comment>